<reference evidence="2 3" key="1">
    <citation type="submission" date="2021-01" db="EMBL/GenBank/DDBJ databases">
        <title>Actinoplanes sp. nov. LDG1-01 isolated from lichen.</title>
        <authorList>
            <person name="Saeng-In P."/>
            <person name="Phongsopitanun W."/>
            <person name="Kanchanasin P."/>
            <person name="Yuki M."/>
            <person name="Kudo T."/>
            <person name="Ohkuma M."/>
            <person name="Tanasupawat S."/>
        </authorList>
    </citation>
    <scope>NUCLEOTIDE SEQUENCE [LARGE SCALE GENOMIC DNA]</scope>
    <source>
        <strain evidence="2 3">LDG1-01</strain>
    </source>
</reference>
<organism evidence="2 3">
    <name type="scientific">Paractinoplanes lichenicola</name>
    <dbReference type="NCBI Taxonomy" id="2802976"/>
    <lineage>
        <taxon>Bacteria</taxon>
        <taxon>Bacillati</taxon>
        <taxon>Actinomycetota</taxon>
        <taxon>Actinomycetes</taxon>
        <taxon>Micromonosporales</taxon>
        <taxon>Micromonosporaceae</taxon>
        <taxon>Paractinoplanes</taxon>
    </lineage>
</organism>
<dbReference type="Proteomes" id="UP000598996">
    <property type="component" value="Unassembled WGS sequence"/>
</dbReference>
<evidence type="ECO:0000256" key="1">
    <source>
        <dbReference type="SAM" id="Phobius"/>
    </source>
</evidence>
<name>A0ABS1VEC2_9ACTN</name>
<comment type="caution">
    <text evidence="2">The sequence shown here is derived from an EMBL/GenBank/DDBJ whole genome shotgun (WGS) entry which is preliminary data.</text>
</comment>
<accession>A0ABS1VEC2</accession>
<evidence type="ECO:0000313" key="2">
    <source>
        <dbReference type="EMBL" id="MBL7253023.1"/>
    </source>
</evidence>
<evidence type="ECO:0000313" key="3">
    <source>
        <dbReference type="Proteomes" id="UP000598996"/>
    </source>
</evidence>
<protein>
    <submittedName>
        <fullName evidence="2">Uncharacterized protein</fullName>
    </submittedName>
</protein>
<feature type="transmembrane region" description="Helical" evidence="1">
    <location>
        <begin position="60"/>
        <end position="81"/>
    </location>
</feature>
<keyword evidence="1" id="KW-1133">Transmembrane helix</keyword>
<dbReference type="RefSeq" id="WP_202989365.1">
    <property type="nucleotide sequence ID" value="NZ_JAENHO010000001.1"/>
</dbReference>
<keyword evidence="3" id="KW-1185">Reference proteome</keyword>
<keyword evidence="1" id="KW-0812">Transmembrane</keyword>
<sequence>MNDLEQLAVLDPMRDYEPSPSRRARATAALEKVFHEPAPAPSRRFSFGDAAPARRSARRFVLSGAVVGLAAAVAVAGMIVLPGEHGDKAYAWTAKPQALAGADALPEAQRCAAGWGADWATPPTAADILLAERRGRATLALVRKDGTGLTACFVLDPAEGAAGGDLLDTATPQPVNGRARIETMGATEGKEGWYSDVIGRAGADVTKLEIELPDGTNVQASVRNGWWVAWWPGHEGGKADGVRVVVHTSSGSKSFLPSELGV</sequence>
<gene>
    <name evidence="2" type="ORF">JKJ07_01730</name>
</gene>
<dbReference type="EMBL" id="JAENHO010000001">
    <property type="protein sequence ID" value="MBL7253023.1"/>
    <property type="molecule type" value="Genomic_DNA"/>
</dbReference>
<proteinExistence type="predicted"/>
<keyword evidence="1" id="KW-0472">Membrane</keyword>